<dbReference type="EMBL" id="BSDP01000001">
    <property type="protein sequence ID" value="GLI25914.1"/>
    <property type="molecule type" value="Genomic_DNA"/>
</dbReference>
<dbReference type="GO" id="GO:0003677">
    <property type="term" value="F:DNA binding"/>
    <property type="evidence" value="ECO:0007669"/>
    <property type="project" value="UniProtKB-KW"/>
</dbReference>
<feature type="domain" description="HTH gntR-type" evidence="4">
    <location>
        <begin position="5"/>
        <end position="72"/>
    </location>
</feature>
<protein>
    <submittedName>
        <fullName evidence="5">GntR family transcriptional regulator</fullName>
    </submittedName>
</protein>
<dbReference type="SMART" id="SM00895">
    <property type="entry name" value="FCD"/>
    <property type="match status" value="1"/>
</dbReference>
<dbReference type="InterPro" id="IPR036388">
    <property type="entry name" value="WH-like_DNA-bd_sf"/>
</dbReference>
<dbReference type="PANTHER" id="PTHR43537:SF5">
    <property type="entry name" value="UXU OPERON TRANSCRIPTIONAL REGULATOR"/>
    <property type="match status" value="1"/>
</dbReference>
<keyword evidence="2" id="KW-0238">DNA-binding</keyword>
<keyword evidence="6" id="KW-1185">Reference proteome</keyword>
<dbReference type="InterPro" id="IPR011711">
    <property type="entry name" value="GntR_C"/>
</dbReference>
<dbReference type="Pfam" id="PF07729">
    <property type="entry name" value="FCD"/>
    <property type="match status" value="1"/>
</dbReference>
<gene>
    <name evidence="5" type="ORF">ARHIZOSPH14_01560</name>
</gene>
<dbReference type="Pfam" id="PF00392">
    <property type="entry name" value="GntR"/>
    <property type="match status" value="1"/>
</dbReference>
<sequence length="232" mass="25378">MTTTGRASDRAYDTLRDEIIAWELPPGSVLGEVEQAARLGVSRTPLREALSRLAADGLVAPHGGRGVVVTDLSADDVRELFEVRRALEEQAARLAARRADPEPFRALAAEFAEVRDLLEHDDPLRHRYFDLVGRFDAALDAAMANGYLAAALRPVRTHLARVRRMARFDAARLLEAAREHQAIALAIADGEPELAAHATHLHLHHALQGILDHLAGDAAGTHDHPQRTEHIA</sequence>
<organism evidence="5 6">
    <name type="scientific">Agromyces rhizosphaerae</name>
    <dbReference type="NCBI Taxonomy" id="88374"/>
    <lineage>
        <taxon>Bacteria</taxon>
        <taxon>Bacillati</taxon>
        <taxon>Actinomycetota</taxon>
        <taxon>Actinomycetes</taxon>
        <taxon>Micrococcales</taxon>
        <taxon>Microbacteriaceae</taxon>
        <taxon>Agromyces</taxon>
    </lineage>
</organism>
<dbReference type="Gene3D" id="1.10.10.10">
    <property type="entry name" value="Winged helix-like DNA-binding domain superfamily/Winged helix DNA-binding domain"/>
    <property type="match status" value="1"/>
</dbReference>
<reference evidence="5" key="1">
    <citation type="submission" date="2022-12" db="EMBL/GenBank/DDBJ databases">
        <title>Reference genome sequencing for broad-spectrum identification of bacterial and archaeal isolates by mass spectrometry.</title>
        <authorList>
            <person name="Sekiguchi Y."/>
            <person name="Tourlousse D.M."/>
        </authorList>
    </citation>
    <scope>NUCLEOTIDE SEQUENCE</scope>
    <source>
        <strain evidence="5">14</strain>
    </source>
</reference>
<dbReference type="SUPFAM" id="SSF46785">
    <property type="entry name" value="Winged helix' DNA-binding domain"/>
    <property type="match status" value="1"/>
</dbReference>
<evidence type="ECO:0000259" key="4">
    <source>
        <dbReference type="PROSITE" id="PS50949"/>
    </source>
</evidence>
<dbReference type="SMART" id="SM00345">
    <property type="entry name" value="HTH_GNTR"/>
    <property type="match status" value="1"/>
</dbReference>
<dbReference type="InterPro" id="IPR008920">
    <property type="entry name" value="TF_FadR/GntR_C"/>
</dbReference>
<dbReference type="CDD" id="cd07377">
    <property type="entry name" value="WHTH_GntR"/>
    <property type="match status" value="1"/>
</dbReference>
<dbReference type="PROSITE" id="PS50949">
    <property type="entry name" value="HTH_GNTR"/>
    <property type="match status" value="1"/>
</dbReference>
<accession>A0A9W6CV47</accession>
<evidence type="ECO:0000313" key="6">
    <source>
        <dbReference type="Proteomes" id="UP001144396"/>
    </source>
</evidence>
<keyword evidence="1" id="KW-0805">Transcription regulation</keyword>
<proteinExistence type="predicted"/>
<dbReference type="AlphaFoldDB" id="A0A9W6CV47"/>
<dbReference type="InterPro" id="IPR000524">
    <property type="entry name" value="Tscrpt_reg_HTH_GntR"/>
</dbReference>
<dbReference type="PANTHER" id="PTHR43537">
    <property type="entry name" value="TRANSCRIPTIONAL REGULATOR, GNTR FAMILY"/>
    <property type="match status" value="1"/>
</dbReference>
<evidence type="ECO:0000256" key="2">
    <source>
        <dbReference type="ARBA" id="ARBA00023125"/>
    </source>
</evidence>
<dbReference type="GO" id="GO:0003700">
    <property type="term" value="F:DNA-binding transcription factor activity"/>
    <property type="evidence" value="ECO:0007669"/>
    <property type="project" value="InterPro"/>
</dbReference>
<evidence type="ECO:0000256" key="3">
    <source>
        <dbReference type="ARBA" id="ARBA00023163"/>
    </source>
</evidence>
<evidence type="ECO:0000313" key="5">
    <source>
        <dbReference type="EMBL" id="GLI25914.1"/>
    </source>
</evidence>
<dbReference type="SUPFAM" id="SSF48008">
    <property type="entry name" value="GntR ligand-binding domain-like"/>
    <property type="match status" value="1"/>
</dbReference>
<dbReference type="PRINTS" id="PR00035">
    <property type="entry name" value="HTHGNTR"/>
</dbReference>
<dbReference type="Proteomes" id="UP001144396">
    <property type="component" value="Unassembled WGS sequence"/>
</dbReference>
<keyword evidence="3" id="KW-0804">Transcription</keyword>
<dbReference type="RefSeq" id="WP_281881918.1">
    <property type="nucleotide sequence ID" value="NZ_BSDP01000001.1"/>
</dbReference>
<comment type="caution">
    <text evidence="5">The sequence shown here is derived from an EMBL/GenBank/DDBJ whole genome shotgun (WGS) entry which is preliminary data.</text>
</comment>
<dbReference type="InterPro" id="IPR036390">
    <property type="entry name" value="WH_DNA-bd_sf"/>
</dbReference>
<name>A0A9W6CV47_9MICO</name>
<evidence type="ECO:0000256" key="1">
    <source>
        <dbReference type="ARBA" id="ARBA00023015"/>
    </source>
</evidence>
<dbReference type="Gene3D" id="1.20.120.530">
    <property type="entry name" value="GntR ligand-binding domain-like"/>
    <property type="match status" value="1"/>
</dbReference>